<sequence length="60" mass="6259">MAEQGGSGTADPAPVDTPPSVGADRIEVELVEALALARTELTRIRGNLGLVATFLTRPEQ</sequence>
<dbReference type="EMBL" id="CAEZSR010000108">
    <property type="protein sequence ID" value="CAB4573296.1"/>
    <property type="molecule type" value="Genomic_DNA"/>
</dbReference>
<reference evidence="2" key="1">
    <citation type="submission" date="2020-05" db="EMBL/GenBank/DDBJ databases">
        <authorList>
            <person name="Chiriac C."/>
            <person name="Salcher M."/>
            <person name="Ghai R."/>
            <person name="Kavagutti S V."/>
        </authorList>
    </citation>
    <scope>NUCLEOTIDE SEQUENCE</scope>
</reference>
<evidence type="ECO:0000313" key="2">
    <source>
        <dbReference type="EMBL" id="CAB4573296.1"/>
    </source>
</evidence>
<feature type="region of interest" description="Disordered" evidence="1">
    <location>
        <begin position="1"/>
        <end position="21"/>
    </location>
</feature>
<name>A0A6J6EBR5_9ZZZZ</name>
<evidence type="ECO:0000256" key="1">
    <source>
        <dbReference type="SAM" id="MobiDB-lite"/>
    </source>
</evidence>
<accession>A0A6J6EBR5</accession>
<dbReference type="AlphaFoldDB" id="A0A6J6EBR5"/>
<organism evidence="2">
    <name type="scientific">freshwater metagenome</name>
    <dbReference type="NCBI Taxonomy" id="449393"/>
    <lineage>
        <taxon>unclassified sequences</taxon>
        <taxon>metagenomes</taxon>
        <taxon>ecological metagenomes</taxon>
    </lineage>
</organism>
<gene>
    <name evidence="2" type="ORF">UFOPK1493_02542</name>
</gene>
<proteinExistence type="predicted"/>
<protein>
    <submittedName>
        <fullName evidence="2">Unannotated protein</fullName>
    </submittedName>
</protein>